<sequence>MVMAMRMATALMARSARGRMTHAAPLGASWRMASRFQQPAVAHFSTKYTKQHEYIHVNGNEGTIGITDFAQNQLGDVVYVDLPSVGDRFAKGDVFGAVESVKAASDIYTPASGEVIAVNEDLAENPNLVNEEAMTAGWFIKISLDDVSDLDDLMDDPAYKEHCENEEH</sequence>
<comment type="similarity">
    <text evidence="1 5">Belongs to the GcvH family.</text>
</comment>
<proteinExistence type="inferred from homology"/>
<dbReference type="PANTHER" id="PTHR11715">
    <property type="entry name" value="GLYCINE CLEAVAGE SYSTEM H PROTEIN"/>
    <property type="match status" value="1"/>
</dbReference>
<dbReference type="GO" id="GO:0005960">
    <property type="term" value="C:glycine cleavage complex"/>
    <property type="evidence" value="ECO:0007669"/>
    <property type="project" value="UniProtKB-UniRule"/>
</dbReference>
<dbReference type="HAMAP" id="MF_00272">
    <property type="entry name" value="GcvH"/>
    <property type="match status" value="1"/>
</dbReference>
<evidence type="ECO:0000256" key="4">
    <source>
        <dbReference type="PIRSR" id="PIRSR617453-50"/>
    </source>
</evidence>
<organism evidence="7 8">
    <name type="scientific">Lagenidium giganteum</name>
    <dbReference type="NCBI Taxonomy" id="4803"/>
    <lineage>
        <taxon>Eukaryota</taxon>
        <taxon>Sar</taxon>
        <taxon>Stramenopiles</taxon>
        <taxon>Oomycota</taxon>
        <taxon>Peronosporomycetes</taxon>
        <taxon>Pythiales</taxon>
        <taxon>Pythiaceae</taxon>
    </lineage>
</organism>
<dbReference type="PROSITE" id="PS50968">
    <property type="entry name" value="BIOTINYL_LIPOYL"/>
    <property type="match status" value="1"/>
</dbReference>
<dbReference type="PROSITE" id="PS00189">
    <property type="entry name" value="LIPOYL"/>
    <property type="match status" value="1"/>
</dbReference>
<dbReference type="Gene3D" id="2.40.50.100">
    <property type="match status" value="1"/>
</dbReference>
<evidence type="ECO:0000313" key="8">
    <source>
        <dbReference type="Proteomes" id="UP001146120"/>
    </source>
</evidence>
<keyword evidence="8" id="KW-1185">Reference proteome</keyword>
<dbReference type="InterPro" id="IPR000089">
    <property type="entry name" value="Biotin_lipoyl"/>
</dbReference>
<dbReference type="InterPro" id="IPR003016">
    <property type="entry name" value="2-oxoA_DH_lipoyl-BS"/>
</dbReference>
<dbReference type="NCBIfam" id="NF002270">
    <property type="entry name" value="PRK01202.1"/>
    <property type="match status" value="1"/>
</dbReference>
<name>A0AAV2YS92_9STRA</name>
<feature type="domain" description="Lipoyl-binding" evidence="6">
    <location>
        <begin position="61"/>
        <end position="143"/>
    </location>
</feature>
<dbReference type="GO" id="GO:0009249">
    <property type="term" value="P:protein lipoylation"/>
    <property type="evidence" value="ECO:0007669"/>
    <property type="project" value="TreeGrafter"/>
</dbReference>
<dbReference type="Pfam" id="PF01597">
    <property type="entry name" value="GCV_H"/>
    <property type="match status" value="1"/>
</dbReference>
<dbReference type="InterPro" id="IPR033753">
    <property type="entry name" value="GCV_H/Fam206"/>
</dbReference>
<evidence type="ECO:0000313" key="7">
    <source>
        <dbReference type="EMBL" id="DAZ97805.1"/>
    </source>
</evidence>
<keyword evidence="3 5" id="KW-0809">Transit peptide</keyword>
<dbReference type="PANTHER" id="PTHR11715:SF3">
    <property type="entry name" value="GLYCINE CLEAVAGE SYSTEM H PROTEIN-RELATED"/>
    <property type="match status" value="1"/>
</dbReference>
<evidence type="ECO:0000259" key="6">
    <source>
        <dbReference type="PROSITE" id="PS50968"/>
    </source>
</evidence>
<evidence type="ECO:0000256" key="2">
    <source>
        <dbReference type="ARBA" id="ARBA00022823"/>
    </source>
</evidence>
<dbReference type="AlphaFoldDB" id="A0AAV2YS92"/>
<dbReference type="InterPro" id="IPR011053">
    <property type="entry name" value="Single_hybrid_motif"/>
</dbReference>
<reference evidence="7" key="1">
    <citation type="submission" date="2022-11" db="EMBL/GenBank/DDBJ databases">
        <authorList>
            <person name="Morgan W.R."/>
            <person name="Tartar A."/>
        </authorList>
    </citation>
    <scope>NUCLEOTIDE SEQUENCE</scope>
    <source>
        <strain evidence="7">ARSEF 373</strain>
    </source>
</reference>
<reference evidence="7" key="2">
    <citation type="journal article" date="2023" name="Microbiol Resour">
        <title>Decontamination and Annotation of the Draft Genome Sequence of the Oomycete Lagenidium giganteum ARSEF 373.</title>
        <authorList>
            <person name="Morgan W.R."/>
            <person name="Tartar A."/>
        </authorList>
    </citation>
    <scope>NUCLEOTIDE SEQUENCE</scope>
    <source>
        <strain evidence="7">ARSEF 373</strain>
    </source>
</reference>
<comment type="cofactor">
    <cofactor evidence="5">
        <name>(R)-lipoate</name>
        <dbReference type="ChEBI" id="CHEBI:83088"/>
    </cofactor>
    <text evidence="5">Binds 1 lipoyl cofactor covalently.</text>
</comment>
<dbReference type="CDD" id="cd06848">
    <property type="entry name" value="GCS_H"/>
    <property type="match status" value="1"/>
</dbReference>
<evidence type="ECO:0000256" key="3">
    <source>
        <dbReference type="ARBA" id="ARBA00022946"/>
    </source>
</evidence>
<accession>A0AAV2YS92</accession>
<dbReference type="NCBIfam" id="TIGR00527">
    <property type="entry name" value="gcvH"/>
    <property type="match status" value="1"/>
</dbReference>
<comment type="function">
    <text evidence="5">The H protein shuttles the methylamine group of glycine from the P protein to the T protein.</text>
</comment>
<comment type="caution">
    <text evidence="7">The sequence shown here is derived from an EMBL/GenBank/DDBJ whole genome shotgun (WGS) entry which is preliminary data.</text>
</comment>
<dbReference type="InterPro" id="IPR002930">
    <property type="entry name" value="GCV_H"/>
</dbReference>
<evidence type="ECO:0000256" key="1">
    <source>
        <dbReference type="ARBA" id="ARBA00009249"/>
    </source>
</evidence>
<comment type="subcellular location">
    <subcellularLocation>
        <location evidence="5">Mitochondrion</location>
    </subcellularLocation>
</comment>
<protein>
    <recommendedName>
        <fullName evidence="5">Glycine cleavage system H protein</fullName>
    </recommendedName>
</protein>
<dbReference type="InterPro" id="IPR017453">
    <property type="entry name" value="GCV_H_sub"/>
</dbReference>
<evidence type="ECO:0000256" key="5">
    <source>
        <dbReference type="RuleBase" id="RU364055"/>
    </source>
</evidence>
<dbReference type="EMBL" id="DAKRPA010000124">
    <property type="protein sequence ID" value="DAZ97805.1"/>
    <property type="molecule type" value="Genomic_DNA"/>
</dbReference>
<dbReference type="SUPFAM" id="SSF51230">
    <property type="entry name" value="Single hybrid motif"/>
    <property type="match status" value="1"/>
</dbReference>
<dbReference type="Proteomes" id="UP001146120">
    <property type="component" value="Unassembled WGS sequence"/>
</dbReference>
<keyword evidence="5" id="KW-0496">Mitochondrion</keyword>
<comment type="subunit">
    <text evidence="5">The glycine cleavage system is composed of four proteins: P, T, L and H.</text>
</comment>
<dbReference type="GO" id="GO:0019464">
    <property type="term" value="P:glycine decarboxylation via glycine cleavage system"/>
    <property type="evidence" value="ECO:0007669"/>
    <property type="project" value="UniProtKB-UniRule"/>
</dbReference>
<feature type="modified residue" description="N6-lipoyllysine" evidence="4">
    <location>
        <position position="102"/>
    </location>
</feature>
<keyword evidence="2 4" id="KW-0450">Lipoyl</keyword>
<dbReference type="GO" id="GO:0005739">
    <property type="term" value="C:mitochondrion"/>
    <property type="evidence" value="ECO:0007669"/>
    <property type="project" value="UniProtKB-SubCell"/>
</dbReference>
<gene>
    <name evidence="7" type="ORF">N0F65_002475</name>
</gene>